<comment type="caution">
    <text evidence="2">The sequence shown here is derived from an EMBL/GenBank/DDBJ whole genome shotgun (WGS) entry which is preliminary data.</text>
</comment>
<accession>A0A1Y2HMM1</accession>
<keyword evidence="3" id="KW-1185">Reference proteome</keyword>
<reference evidence="2 3" key="1">
    <citation type="submission" date="2016-07" db="EMBL/GenBank/DDBJ databases">
        <title>Pervasive Adenine N6-methylation of Active Genes in Fungi.</title>
        <authorList>
            <consortium name="DOE Joint Genome Institute"/>
            <person name="Mondo S.J."/>
            <person name="Dannebaum R.O."/>
            <person name="Kuo R.C."/>
            <person name="Labutti K."/>
            <person name="Haridas S."/>
            <person name="Kuo A."/>
            <person name="Salamov A."/>
            <person name="Ahrendt S.R."/>
            <person name="Lipzen A."/>
            <person name="Sullivan W."/>
            <person name="Andreopoulos W.B."/>
            <person name="Clum A."/>
            <person name="Lindquist E."/>
            <person name="Daum C."/>
            <person name="Ramamoorthy G.K."/>
            <person name="Gryganskyi A."/>
            <person name="Culley D."/>
            <person name="Magnuson J.K."/>
            <person name="James T.Y."/>
            <person name="O'Malley M.A."/>
            <person name="Stajich J.E."/>
            <person name="Spatafora J.W."/>
            <person name="Visel A."/>
            <person name="Grigoriev I.V."/>
        </authorList>
    </citation>
    <scope>NUCLEOTIDE SEQUENCE [LARGE SCALE GENOMIC DNA]</scope>
    <source>
        <strain evidence="2 3">PL171</strain>
    </source>
</reference>
<name>A0A1Y2HMM1_9FUNG</name>
<feature type="transmembrane region" description="Helical" evidence="1">
    <location>
        <begin position="82"/>
        <end position="103"/>
    </location>
</feature>
<dbReference type="AlphaFoldDB" id="A0A1Y2HMM1"/>
<dbReference type="Gene3D" id="1.10.3730.20">
    <property type="match status" value="1"/>
</dbReference>
<feature type="transmembrane region" description="Helical" evidence="1">
    <location>
        <begin position="48"/>
        <end position="70"/>
    </location>
</feature>
<sequence>MTSTSAVLAIASGFFASLASVATKLLVHPALVSLLEHVLPANSLHSTLFLRALSLAAVILTNLAMWYTFSRALAAAKTTVQVTTLNTLTNLLITAVMGTLVFGETVRPVQFWIGLALIGAGTIVLNTGEEAKDKEKTE</sequence>
<dbReference type="STRING" id="765915.A0A1Y2HMM1"/>
<dbReference type="PANTHER" id="PTHR31965:SF1">
    <property type="entry name" value="TRANSMEMBRANE PROTEIN 42"/>
    <property type="match status" value="1"/>
</dbReference>
<dbReference type="InterPro" id="IPR039632">
    <property type="entry name" value="TMEM42"/>
</dbReference>
<keyword evidence="1" id="KW-0812">Transmembrane</keyword>
<dbReference type="InterPro" id="IPR037185">
    <property type="entry name" value="EmrE-like"/>
</dbReference>
<gene>
    <name evidence="2" type="ORF">BCR44DRAFT_34321</name>
</gene>
<keyword evidence="1" id="KW-1133">Transmembrane helix</keyword>
<protein>
    <recommendedName>
        <fullName evidence="4">EamA domain-containing protein</fullName>
    </recommendedName>
</protein>
<feature type="non-terminal residue" evidence="2">
    <location>
        <position position="1"/>
    </location>
</feature>
<evidence type="ECO:0000256" key="1">
    <source>
        <dbReference type="SAM" id="Phobius"/>
    </source>
</evidence>
<proteinExistence type="predicted"/>
<dbReference type="EMBL" id="MCFL01000023">
    <property type="protein sequence ID" value="ORZ35224.1"/>
    <property type="molecule type" value="Genomic_DNA"/>
</dbReference>
<dbReference type="SUPFAM" id="SSF103481">
    <property type="entry name" value="Multidrug resistance efflux transporter EmrE"/>
    <property type="match status" value="1"/>
</dbReference>
<evidence type="ECO:0000313" key="3">
    <source>
        <dbReference type="Proteomes" id="UP000193411"/>
    </source>
</evidence>
<dbReference type="PANTHER" id="PTHR31965">
    <property type="entry name" value="TRANSMEMBRANE PROTEIN 42"/>
    <property type="match status" value="1"/>
</dbReference>
<feature type="transmembrane region" description="Helical" evidence="1">
    <location>
        <begin position="109"/>
        <end position="128"/>
    </location>
</feature>
<dbReference type="Proteomes" id="UP000193411">
    <property type="component" value="Unassembled WGS sequence"/>
</dbReference>
<keyword evidence="1" id="KW-0472">Membrane</keyword>
<evidence type="ECO:0008006" key="4">
    <source>
        <dbReference type="Google" id="ProtNLM"/>
    </source>
</evidence>
<dbReference type="OrthoDB" id="5854584at2759"/>
<evidence type="ECO:0000313" key="2">
    <source>
        <dbReference type="EMBL" id="ORZ35224.1"/>
    </source>
</evidence>
<organism evidence="2 3">
    <name type="scientific">Catenaria anguillulae PL171</name>
    <dbReference type="NCBI Taxonomy" id="765915"/>
    <lineage>
        <taxon>Eukaryota</taxon>
        <taxon>Fungi</taxon>
        <taxon>Fungi incertae sedis</taxon>
        <taxon>Blastocladiomycota</taxon>
        <taxon>Blastocladiomycetes</taxon>
        <taxon>Blastocladiales</taxon>
        <taxon>Catenariaceae</taxon>
        <taxon>Catenaria</taxon>
    </lineage>
</organism>